<dbReference type="EMBL" id="CP001896">
    <property type="protein sequence ID" value="ADC63170.1"/>
    <property type="molecule type" value="Genomic_DNA"/>
</dbReference>
<dbReference type="Proteomes" id="UP000001441">
    <property type="component" value="Chromosome"/>
</dbReference>
<keyword evidence="7 10" id="KW-0653">Protein transport</keyword>
<sequence>MEIRRHHWLVAVSAAALVHLAVVAGVRHEPRPSQPAPVIIRFGAPGAQEAAAGGGEPTQSIGPAGASTAPIAATPALGEQVAAKVVEPTRTEVAPPKPKPKPKPQTKAIAKPKPQAAKPSRPTAVASTRTQTSTGPQANNSNSIAGRRPEGAGQGGGVSGGGSGKGGNRHGQGSGAGALGMANYHGTLVAWLNRHKRYPSRAQRLRQEGTVRVSFTIDRNGRILSHRIVTSSGHALLDQEVQAMLKRASPVPVLPSGIRESRLTITVPIRFSLR</sequence>
<keyword evidence="14" id="KW-1185">Reference proteome</keyword>
<dbReference type="Gene3D" id="3.30.1150.10">
    <property type="match status" value="1"/>
</dbReference>
<dbReference type="InterPro" id="IPR051045">
    <property type="entry name" value="TonB-dependent_transducer"/>
</dbReference>
<keyword evidence="9" id="KW-0472">Membrane</keyword>
<dbReference type="RefSeq" id="WP_012971442.1">
    <property type="nucleotide sequence ID" value="NC_013851.1"/>
</dbReference>
<dbReference type="SUPFAM" id="SSF74653">
    <property type="entry name" value="TolA/TonB C-terminal domain"/>
    <property type="match status" value="1"/>
</dbReference>
<comment type="similarity">
    <text evidence="2 10">Belongs to the TonB family.</text>
</comment>
<feature type="region of interest" description="Disordered" evidence="11">
    <location>
        <begin position="87"/>
        <end position="178"/>
    </location>
</feature>
<dbReference type="GO" id="GO:0098797">
    <property type="term" value="C:plasma membrane protein complex"/>
    <property type="evidence" value="ECO:0007669"/>
    <property type="project" value="TreeGrafter"/>
</dbReference>
<feature type="region of interest" description="Disordered" evidence="11">
    <location>
        <begin position="48"/>
        <end position="69"/>
    </location>
</feature>
<comment type="subcellular location">
    <subcellularLocation>
        <location evidence="1 10">Cell inner membrane</location>
        <topology evidence="1 10">Single-pass membrane protein</topology>
        <orientation evidence="1 10">Periplasmic side</orientation>
    </subcellularLocation>
</comment>
<evidence type="ECO:0000256" key="2">
    <source>
        <dbReference type="ARBA" id="ARBA00006555"/>
    </source>
</evidence>
<proteinExistence type="inferred from homology"/>
<keyword evidence="3 10" id="KW-0813">Transport</keyword>
<organism evidence="13 14">
    <name type="scientific">Allochromatium vinosum (strain ATCC 17899 / DSM 180 / NBRC 103801 / NCIMB 10441 / D)</name>
    <name type="common">Chromatium vinosum</name>
    <dbReference type="NCBI Taxonomy" id="572477"/>
    <lineage>
        <taxon>Bacteria</taxon>
        <taxon>Pseudomonadati</taxon>
        <taxon>Pseudomonadota</taxon>
        <taxon>Gammaproteobacteria</taxon>
        <taxon>Chromatiales</taxon>
        <taxon>Chromatiaceae</taxon>
        <taxon>Allochromatium</taxon>
    </lineage>
</organism>
<dbReference type="eggNOG" id="COG0810">
    <property type="taxonomic scope" value="Bacteria"/>
</dbReference>
<dbReference type="InterPro" id="IPR006260">
    <property type="entry name" value="TonB/TolA_C"/>
</dbReference>
<keyword evidence="8" id="KW-1133">Transmembrane helix</keyword>
<evidence type="ECO:0000256" key="6">
    <source>
        <dbReference type="ARBA" id="ARBA00022692"/>
    </source>
</evidence>
<reference evidence="13 14" key="1">
    <citation type="journal article" date="2011" name="Stand. Genomic Sci.">
        <title>Complete genome sequence of Allochromatium vinosum DSM 180(T).</title>
        <authorList>
            <person name="Weissgerber T."/>
            <person name="Zigann R."/>
            <person name="Bruce D."/>
            <person name="Chang Y.J."/>
            <person name="Detter J.C."/>
            <person name="Han C."/>
            <person name="Hauser L."/>
            <person name="Jeffries C.D."/>
            <person name="Land M."/>
            <person name="Munk A.C."/>
            <person name="Tapia R."/>
            <person name="Dahl C."/>
        </authorList>
    </citation>
    <scope>NUCLEOTIDE SEQUENCE [LARGE SCALE GENOMIC DNA]</scope>
    <source>
        <strain evidence="14">ATCC 17899 / DSM 180 / NBRC 103801 / NCIMB 10441 / D</strain>
    </source>
</reference>
<evidence type="ECO:0000256" key="4">
    <source>
        <dbReference type="ARBA" id="ARBA00022475"/>
    </source>
</evidence>
<dbReference type="GO" id="GO:0055085">
    <property type="term" value="P:transmembrane transport"/>
    <property type="evidence" value="ECO:0007669"/>
    <property type="project" value="InterPro"/>
</dbReference>
<protein>
    <recommendedName>
        <fullName evidence="10">Protein TonB</fullName>
    </recommendedName>
</protein>
<keyword evidence="5 10" id="KW-0997">Cell inner membrane</keyword>
<dbReference type="GO" id="GO:0030288">
    <property type="term" value="C:outer membrane-bounded periplasmic space"/>
    <property type="evidence" value="ECO:0007669"/>
    <property type="project" value="InterPro"/>
</dbReference>
<evidence type="ECO:0000256" key="11">
    <source>
        <dbReference type="SAM" id="MobiDB-lite"/>
    </source>
</evidence>
<evidence type="ECO:0000313" key="14">
    <source>
        <dbReference type="Proteomes" id="UP000001441"/>
    </source>
</evidence>
<gene>
    <name evidence="13" type="ordered locus">Alvin_2252</name>
</gene>
<feature type="compositionally biased region" description="Polar residues" evidence="11">
    <location>
        <begin position="125"/>
        <end position="144"/>
    </location>
</feature>
<evidence type="ECO:0000259" key="12">
    <source>
        <dbReference type="PROSITE" id="PS52015"/>
    </source>
</evidence>
<evidence type="ECO:0000256" key="1">
    <source>
        <dbReference type="ARBA" id="ARBA00004383"/>
    </source>
</evidence>
<evidence type="ECO:0000256" key="8">
    <source>
        <dbReference type="ARBA" id="ARBA00022989"/>
    </source>
</evidence>
<comment type="function">
    <text evidence="10">Interacts with outer membrane receptor proteins that carry out high-affinity binding and energy dependent uptake into the periplasmic space of specific substrates. It could act to transduce energy from the cytoplasmic membrane to specific energy-requiring processes in the outer membrane, resulting in the release into the periplasm of ligands bound by these outer membrane proteins.</text>
</comment>
<keyword evidence="6" id="KW-0812">Transmembrane</keyword>
<dbReference type="HOGENOM" id="CLU_076333_2_1_6"/>
<dbReference type="InterPro" id="IPR037682">
    <property type="entry name" value="TonB_C"/>
</dbReference>
<dbReference type="AlphaFoldDB" id="D3RW07"/>
<evidence type="ECO:0000256" key="10">
    <source>
        <dbReference type="RuleBase" id="RU362123"/>
    </source>
</evidence>
<name>D3RW07_ALLVD</name>
<evidence type="ECO:0000256" key="3">
    <source>
        <dbReference type="ARBA" id="ARBA00022448"/>
    </source>
</evidence>
<keyword evidence="10" id="KW-0735">Signal-anchor</keyword>
<evidence type="ECO:0000256" key="5">
    <source>
        <dbReference type="ARBA" id="ARBA00022519"/>
    </source>
</evidence>
<dbReference type="GO" id="GO:0031992">
    <property type="term" value="F:energy transducer activity"/>
    <property type="evidence" value="ECO:0007669"/>
    <property type="project" value="InterPro"/>
</dbReference>
<dbReference type="NCBIfam" id="TIGR01352">
    <property type="entry name" value="tonB_Cterm"/>
    <property type="match status" value="1"/>
</dbReference>
<keyword evidence="4 10" id="KW-1003">Cell membrane</keyword>
<feature type="compositionally biased region" description="Gly residues" evidence="11">
    <location>
        <begin position="152"/>
        <end position="178"/>
    </location>
</feature>
<dbReference type="GO" id="GO:0015031">
    <property type="term" value="P:protein transport"/>
    <property type="evidence" value="ECO:0007669"/>
    <property type="project" value="UniProtKB-UniRule"/>
</dbReference>
<dbReference type="PANTHER" id="PTHR33446">
    <property type="entry name" value="PROTEIN TONB-RELATED"/>
    <property type="match status" value="1"/>
</dbReference>
<evidence type="ECO:0000256" key="9">
    <source>
        <dbReference type="ARBA" id="ARBA00023136"/>
    </source>
</evidence>
<dbReference type="PRINTS" id="PR01374">
    <property type="entry name" value="TONBPROTEIN"/>
</dbReference>
<dbReference type="PROSITE" id="PS52015">
    <property type="entry name" value="TONB_CTD"/>
    <property type="match status" value="1"/>
</dbReference>
<dbReference type="OrthoDB" id="6077935at2"/>
<accession>D3RW07</accession>
<evidence type="ECO:0000313" key="13">
    <source>
        <dbReference type="EMBL" id="ADC63170.1"/>
    </source>
</evidence>
<dbReference type="InterPro" id="IPR003538">
    <property type="entry name" value="TonB"/>
</dbReference>
<feature type="compositionally biased region" description="Low complexity" evidence="11">
    <location>
        <begin position="105"/>
        <end position="119"/>
    </location>
</feature>
<feature type="domain" description="TonB C-terminal" evidence="12">
    <location>
        <begin position="183"/>
        <end position="274"/>
    </location>
</feature>
<dbReference type="GO" id="GO:0015891">
    <property type="term" value="P:siderophore transport"/>
    <property type="evidence" value="ECO:0007669"/>
    <property type="project" value="InterPro"/>
</dbReference>
<evidence type="ECO:0000256" key="7">
    <source>
        <dbReference type="ARBA" id="ARBA00022927"/>
    </source>
</evidence>
<dbReference type="KEGG" id="alv:Alvin_2252"/>
<dbReference type="Pfam" id="PF03544">
    <property type="entry name" value="TonB_C"/>
    <property type="match status" value="1"/>
</dbReference>
<dbReference type="STRING" id="572477.Alvin_2252"/>
<dbReference type="PANTHER" id="PTHR33446:SF2">
    <property type="entry name" value="PROTEIN TONB"/>
    <property type="match status" value="1"/>
</dbReference>